<keyword evidence="4" id="KW-1185">Reference proteome</keyword>
<feature type="region of interest" description="Disordered" evidence="1">
    <location>
        <begin position="332"/>
        <end position="352"/>
    </location>
</feature>
<feature type="non-terminal residue" evidence="3">
    <location>
        <position position="1"/>
    </location>
</feature>
<accession>A0A085LVK0</accession>
<evidence type="ECO:0000256" key="1">
    <source>
        <dbReference type="SAM" id="MobiDB-lite"/>
    </source>
</evidence>
<evidence type="ECO:0000313" key="3">
    <source>
        <dbReference type="EMBL" id="KFD48996.1"/>
    </source>
</evidence>
<proteinExistence type="predicted"/>
<feature type="compositionally biased region" description="Polar residues" evidence="1">
    <location>
        <begin position="519"/>
        <end position="561"/>
    </location>
</feature>
<dbReference type="Pfam" id="PF15936">
    <property type="entry name" value="DUF4749"/>
    <property type="match status" value="1"/>
</dbReference>
<dbReference type="Proteomes" id="UP000030764">
    <property type="component" value="Unassembled WGS sequence"/>
</dbReference>
<reference evidence="3 4" key="1">
    <citation type="journal article" date="2014" name="Nat. Genet.">
        <title>Genome and transcriptome of the porcine whipworm Trichuris suis.</title>
        <authorList>
            <person name="Jex A.R."/>
            <person name="Nejsum P."/>
            <person name="Schwarz E.M."/>
            <person name="Hu L."/>
            <person name="Young N.D."/>
            <person name="Hall R.S."/>
            <person name="Korhonen P.K."/>
            <person name="Liao S."/>
            <person name="Thamsborg S."/>
            <person name="Xia J."/>
            <person name="Xu P."/>
            <person name="Wang S."/>
            <person name="Scheerlinck J.P."/>
            <person name="Hofmann A."/>
            <person name="Sternberg P.W."/>
            <person name="Wang J."/>
            <person name="Gasser R.B."/>
        </authorList>
    </citation>
    <scope>NUCLEOTIDE SEQUENCE [LARGE SCALE GENOMIC DNA]</scope>
    <source>
        <strain evidence="3">DCEP-RM93M</strain>
    </source>
</reference>
<feature type="region of interest" description="Disordered" evidence="1">
    <location>
        <begin position="271"/>
        <end position="299"/>
    </location>
</feature>
<gene>
    <name evidence="3" type="ORF">M513_10148</name>
</gene>
<feature type="compositionally biased region" description="Basic and acidic residues" evidence="1">
    <location>
        <begin position="502"/>
        <end position="516"/>
    </location>
</feature>
<dbReference type="EMBL" id="KL363280">
    <property type="protein sequence ID" value="KFD48996.1"/>
    <property type="molecule type" value="Genomic_DNA"/>
</dbReference>
<feature type="region of interest" description="Disordered" evidence="1">
    <location>
        <begin position="156"/>
        <end position="223"/>
    </location>
</feature>
<feature type="compositionally biased region" description="Polar residues" evidence="1">
    <location>
        <begin position="286"/>
        <end position="299"/>
    </location>
</feature>
<sequence length="708" mass="79744">LLLTSSLLRFGKGGRLFPLIFIPLKRSTYEREASKMTTLTHQQFNSPMALYSKENVDEAYQQSLAALASTKSSSPSPSVGKTETYRLLHSEDNLTPKHSVRYEEPREDDYPHYQGFVDPNLQSPSFRRLQYLTGVTPEKEHAEVQSGNVVKVHTNDAPYPKQFETPAQVGQPTVAQYARSEESKQYTGQSRTAQPPPPPPPPPPAHSAQRIAGSGGNVQKEQLSSEHTAVFGYEPNESDEKQQINEELARKLAEAEKPKVPPTAAPFWAKTAQEKHAKWEDRQDAHQSQNRTMSPSVATTPIRNVDYNYHHTEKSRFASSAPLTRTLSYTMPRSTSSQQAGGYRTLSKPRSSGSESWLKVCMAPNVDQIDRPYTPSLRYPQRETSQVTYTSKGPMYRASEAMPRKQVNISSLVSGEAEKPIQQPITLPPWHHTAEYKHSKWQQQLHQLDPNNQPKAVPADATPSWARRAEEKQYTWQRQGETMDPSWNRPPPRSTDPPSWAKRAEKTQQLWRHEAEAWNQRQQQQEVNAPSQTTRPPPASTYTSTSRISSASTQYSQQPIVTDQRPPWRQKTVPHESITEAKYALKDGQQTTAVSSLGTTKSVSTGSFYDEQGNKVDFEKELYSSVDPGKEYSVHMEKEETKFEKPVEPGMLSKKTIQRYYKKTYTSTTTTKSAVAAPLTSSAQMPSVYTRSSEVPKLGPISASESQF</sequence>
<organism evidence="3 4">
    <name type="scientific">Trichuris suis</name>
    <name type="common">pig whipworm</name>
    <dbReference type="NCBI Taxonomy" id="68888"/>
    <lineage>
        <taxon>Eukaryota</taxon>
        <taxon>Metazoa</taxon>
        <taxon>Ecdysozoa</taxon>
        <taxon>Nematoda</taxon>
        <taxon>Enoplea</taxon>
        <taxon>Dorylaimia</taxon>
        <taxon>Trichinellida</taxon>
        <taxon>Trichuridae</taxon>
        <taxon>Trichuris</taxon>
    </lineage>
</organism>
<dbReference type="SMART" id="SM00735">
    <property type="entry name" value="ZM"/>
    <property type="match status" value="1"/>
</dbReference>
<feature type="domain" description="Zasp-like motif" evidence="2">
    <location>
        <begin position="38"/>
        <end position="63"/>
    </location>
</feature>
<dbReference type="AlphaFoldDB" id="A0A085LVK0"/>
<protein>
    <recommendedName>
        <fullName evidence="2">Zasp-like motif domain-containing protein</fullName>
    </recommendedName>
</protein>
<feature type="compositionally biased region" description="Polar residues" evidence="1">
    <location>
        <begin position="679"/>
        <end position="693"/>
    </location>
</feature>
<dbReference type="InterPro" id="IPR031847">
    <property type="entry name" value="PDLI1-4/Zasp-like_mid"/>
</dbReference>
<feature type="non-terminal residue" evidence="3">
    <location>
        <position position="708"/>
    </location>
</feature>
<evidence type="ECO:0000313" key="4">
    <source>
        <dbReference type="Proteomes" id="UP000030764"/>
    </source>
</evidence>
<feature type="region of interest" description="Disordered" evidence="1">
    <location>
        <begin position="669"/>
        <end position="708"/>
    </location>
</feature>
<feature type="compositionally biased region" description="Basic and acidic residues" evidence="1">
    <location>
        <begin position="272"/>
        <end position="285"/>
    </location>
</feature>
<feature type="region of interest" description="Disordered" evidence="1">
    <location>
        <begin position="448"/>
        <end position="570"/>
    </location>
</feature>
<dbReference type="InterPro" id="IPR006643">
    <property type="entry name" value="Zasp-like_motif"/>
</dbReference>
<evidence type="ECO:0000259" key="2">
    <source>
        <dbReference type="SMART" id="SM00735"/>
    </source>
</evidence>
<feature type="compositionally biased region" description="Pro residues" evidence="1">
    <location>
        <begin position="194"/>
        <end position="205"/>
    </location>
</feature>
<name>A0A085LVK0_9BILA</name>